<evidence type="ECO:0000259" key="1">
    <source>
        <dbReference type="Pfam" id="PF13280"/>
    </source>
</evidence>
<accession>A0ABY7R1F8</accession>
<keyword evidence="4" id="KW-1185">Reference proteome</keyword>
<reference evidence="3 4" key="1">
    <citation type="submission" date="2023-06" db="EMBL/GenBank/DDBJ databases">
        <title>The Gram-positive Non-spore-bearing Anaerobic Bacilli of Human Feces.</title>
        <authorList>
            <person name="Eggerth A.H."/>
        </authorList>
    </citation>
    <scope>NUCLEOTIDE SEQUENCE [LARGE SCALE GENOMIC DNA]</scope>
    <source>
        <strain evidence="3 4">CBA3108</strain>
    </source>
</reference>
<evidence type="ECO:0000313" key="3">
    <source>
        <dbReference type="EMBL" id="WCC81097.1"/>
    </source>
</evidence>
<dbReference type="InterPro" id="IPR026881">
    <property type="entry name" value="WYL_dom"/>
</dbReference>
<dbReference type="PANTHER" id="PTHR34580">
    <property type="match status" value="1"/>
</dbReference>
<dbReference type="PROSITE" id="PS52050">
    <property type="entry name" value="WYL"/>
    <property type="match status" value="1"/>
</dbReference>
<feature type="domain" description="WCX" evidence="2">
    <location>
        <begin position="137"/>
        <end position="186"/>
    </location>
</feature>
<organism evidence="3 4">
    <name type="scientific">Cutibacterium equinum</name>
    <dbReference type="NCBI Taxonomy" id="3016342"/>
    <lineage>
        <taxon>Bacteria</taxon>
        <taxon>Bacillati</taxon>
        <taxon>Actinomycetota</taxon>
        <taxon>Actinomycetes</taxon>
        <taxon>Propionibacteriales</taxon>
        <taxon>Propionibacteriaceae</taxon>
        <taxon>Cutibacterium</taxon>
    </lineage>
</organism>
<name>A0ABY7R1F8_9ACTN</name>
<dbReference type="EMBL" id="CP115668">
    <property type="protein sequence ID" value="WCC81097.1"/>
    <property type="molecule type" value="Genomic_DNA"/>
</dbReference>
<dbReference type="Pfam" id="PF25583">
    <property type="entry name" value="WCX"/>
    <property type="match status" value="1"/>
</dbReference>
<protein>
    <submittedName>
        <fullName evidence="3">WYL domain-containing protein</fullName>
    </submittedName>
</protein>
<dbReference type="PANTHER" id="PTHR34580:SF1">
    <property type="entry name" value="PROTEIN PAFC"/>
    <property type="match status" value="1"/>
</dbReference>
<proteinExistence type="predicted"/>
<sequence>MLIDPTGWFTPAPTRDLSSLLAAARQNRCLVVTYRHSGHASATTYRVAPYGLVSKQAAWYLVGEVDGIPRMFNTNRLEEYEVLDAPAVLQTGESLSHVWGQLVAEFTTRADVEIHAVLRANRLDLAARILGCRLVDVSEPVDGWLTITVAYPDIESVRQLLQFGDHIRVLDPPQAVQRVHDLAHKLMEAHSPAESMKVSSQGSP</sequence>
<evidence type="ECO:0000313" key="4">
    <source>
        <dbReference type="Proteomes" id="UP001212097"/>
    </source>
</evidence>
<feature type="domain" description="WYL" evidence="1">
    <location>
        <begin position="17"/>
        <end position="82"/>
    </location>
</feature>
<dbReference type="InterPro" id="IPR051534">
    <property type="entry name" value="CBASS_pafABC_assoc_protein"/>
</dbReference>
<dbReference type="Proteomes" id="UP001212097">
    <property type="component" value="Chromosome"/>
</dbReference>
<gene>
    <name evidence="3" type="ORF">O6R08_05740</name>
</gene>
<dbReference type="Pfam" id="PF13280">
    <property type="entry name" value="WYL"/>
    <property type="match status" value="1"/>
</dbReference>
<evidence type="ECO:0000259" key="2">
    <source>
        <dbReference type="Pfam" id="PF25583"/>
    </source>
</evidence>
<dbReference type="InterPro" id="IPR057727">
    <property type="entry name" value="WCX_dom"/>
</dbReference>